<evidence type="ECO:0000256" key="1">
    <source>
        <dbReference type="SAM" id="Phobius"/>
    </source>
</evidence>
<gene>
    <name evidence="2" type="ORF">Q9K01_10420</name>
</gene>
<name>A0ABT9HB25_9SPHN</name>
<dbReference type="EMBL" id="JAVAIL010000003">
    <property type="protein sequence ID" value="MDP4540040.1"/>
    <property type="molecule type" value="Genomic_DNA"/>
</dbReference>
<keyword evidence="1" id="KW-0472">Membrane</keyword>
<comment type="caution">
    <text evidence="2">The sequence shown here is derived from an EMBL/GenBank/DDBJ whole genome shotgun (WGS) entry which is preliminary data.</text>
</comment>
<organism evidence="2 3">
    <name type="scientific">Qipengyuania benthica</name>
    <dbReference type="NCBI Taxonomy" id="3067651"/>
    <lineage>
        <taxon>Bacteria</taxon>
        <taxon>Pseudomonadati</taxon>
        <taxon>Pseudomonadota</taxon>
        <taxon>Alphaproteobacteria</taxon>
        <taxon>Sphingomonadales</taxon>
        <taxon>Erythrobacteraceae</taxon>
        <taxon>Qipengyuania</taxon>
    </lineage>
</organism>
<evidence type="ECO:0000313" key="3">
    <source>
        <dbReference type="Proteomes" id="UP001235664"/>
    </source>
</evidence>
<dbReference type="Proteomes" id="UP001235664">
    <property type="component" value="Unassembled WGS sequence"/>
</dbReference>
<keyword evidence="1" id="KW-1133">Transmembrane helix</keyword>
<protein>
    <submittedName>
        <fullName evidence="2">Uncharacterized protein</fullName>
    </submittedName>
</protein>
<keyword evidence="1" id="KW-0812">Transmembrane</keyword>
<accession>A0ABT9HB25</accession>
<keyword evidence="3" id="KW-1185">Reference proteome</keyword>
<reference evidence="2 3" key="1">
    <citation type="submission" date="2023-08" db="EMBL/GenBank/DDBJ databases">
        <title>genomic of DY56.</title>
        <authorList>
            <person name="Wang Y."/>
        </authorList>
    </citation>
    <scope>NUCLEOTIDE SEQUENCE [LARGE SCALE GENOMIC DNA]</scope>
    <source>
        <strain evidence="2 3">DY56-A-20</strain>
    </source>
</reference>
<feature type="transmembrane region" description="Helical" evidence="1">
    <location>
        <begin position="12"/>
        <end position="34"/>
    </location>
</feature>
<evidence type="ECO:0000313" key="2">
    <source>
        <dbReference type="EMBL" id="MDP4540040.1"/>
    </source>
</evidence>
<sequence>MYDRRFFATRLGRAALVSIGAMVIFVGFSSQIAVTEPLPTLAIHPQVELA</sequence>
<dbReference type="RefSeq" id="WP_305930186.1">
    <property type="nucleotide sequence ID" value="NZ_JAVAIL010000003.1"/>
</dbReference>
<proteinExistence type="predicted"/>